<gene>
    <name evidence="3" type="ORF">IHE44_0003977</name>
    <name evidence="2" type="ORF">IHE44_008056</name>
</gene>
<dbReference type="EMBL" id="JADDUC010000031">
    <property type="protein sequence ID" value="KAG0123119.1"/>
    <property type="molecule type" value="Genomic_DNA"/>
</dbReference>
<reference evidence="3" key="3">
    <citation type="submission" date="2022-01" db="EMBL/GenBank/DDBJ databases">
        <authorList>
            <person name="Rubenstein D.R."/>
        </authorList>
    </citation>
    <scope>NUCLEOTIDE SEQUENCE</scope>
    <source>
        <strain evidence="3">SS15</strain>
        <tissue evidence="3">Liver</tissue>
    </source>
</reference>
<evidence type="ECO:0000313" key="3">
    <source>
        <dbReference type="EMBL" id="KAI1234260.1"/>
    </source>
</evidence>
<evidence type="ECO:0000313" key="4">
    <source>
        <dbReference type="Proteomes" id="UP000618051"/>
    </source>
</evidence>
<comment type="caution">
    <text evidence="2">The sequence shown here is derived from an EMBL/GenBank/DDBJ whole genome shotgun (WGS) entry which is preliminary data.</text>
</comment>
<evidence type="ECO:0000256" key="1">
    <source>
        <dbReference type="SAM" id="MobiDB-lite"/>
    </source>
</evidence>
<reference evidence="2" key="1">
    <citation type="submission" date="2020-10" db="EMBL/GenBank/DDBJ databases">
        <title>Feather gene expression reveals the developmental basis of iridescence in African starlings.</title>
        <authorList>
            <person name="Rubenstein D.R."/>
        </authorList>
    </citation>
    <scope>NUCLEOTIDE SEQUENCE</scope>
    <source>
        <strain evidence="2">SS15</strain>
        <tissue evidence="2">Liver</tissue>
    </source>
</reference>
<dbReference type="AlphaFoldDB" id="A0A835NWB2"/>
<proteinExistence type="predicted"/>
<dbReference type="EMBL" id="JADDUC020000016">
    <property type="protein sequence ID" value="KAI1234260.1"/>
    <property type="molecule type" value="Genomic_DNA"/>
</dbReference>
<keyword evidence="4" id="KW-1185">Reference proteome</keyword>
<accession>A0A835NWB2</accession>
<dbReference type="OrthoDB" id="10268613at2759"/>
<organism evidence="2">
    <name type="scientific">Lamprotornis superbus</name>
    <dbReference type="NCBI Taxonomy" id="245042"/>
    <lineage>
        <taxon>Eukaryota</taxon>
        <taxon>Metazoa</taxon>
        <taxon>Chordata</taxon>
        <taxon>Craniata</taxon>
        <taxon>Vertebrata</taxon>
        <taxon>Euteleostomi</taxon>
        <taxon>Archelosauria</taxon>
        <taxon>Archosauria</taxon>
        <taxon>Dinosauria</taxon>
        <taxon>Saurischia</taxon>
        <taxon>Theropoda</taxon>
        <taxon>Coelurosauria</taxon>
        <taxon>Aves</taxon>
        <taxon>Neognathae</taxon>
        <taxon>Neoaves</taxon>
        <taxon>Telluraves</taxon>
        <taxon>Australaves</taxon>
        <taxon>Passeriformes</taxon>
        <taxon>Sturnidae</taxon>
        <taxon>Lamprotornis</taxon>
    </lineage>
</organism>
<sequence length="61" mass="6825">MGSETLMTRCFYGTSLHCHEEHQLIRTERNLRLTCPIFPLKSSPSMEEAQQSGPAQGLGCD</sequence>
<protein>
    <submittedName>
        <fullName evidence="2">Uncharacterized protein</fullName>
    </submittedName>
</protein>
<dbReference type="Proteomes" id="UP000618051">
    <property type="component" value="Unassembled WGS sequence"/>
</dbReference>
<evidence type="ECO:0000313" key="2">
    <source>
        <dbReference type="EMBL" id="KAG0123119.1"/>
    </source>
</evidence>
<feature type="compositionally biased region" description="Polar residues" evidence="1">
    <location>
        <begin position="42"/>
        <end position="54"/>
    </location>
</feature>
<name>A0A835NWB2_9PASS</name>
<feature type="region of interest" description="Disordered" evidence="1">
    <location>
        <begin position="41"/>
        <end position="61"/>
    </location>
</feature>
<reference evidence="3 4" key="2">
    <citation type="journal article" date="2021" name="J. Hered.">
        <title>Feather Gene Expression Elucidates the Developmental Basis of Plumage Iridescence in African Starlings.</title>
        <authorList>
            <person name="Rubenstein D.R."/>
            <person name="Corvelo A."/>
            <person name="MacManes M.D."/>
            <person name="Maia R."/>
            <person name="Narzisi G."/>
            <person name="Rousaki A."/>
            <person name="Vandenabeele P."/>
            <person name="Shawkey M.D."/>
            <person name="Solomon J."/>
        </authorList>
    </citation>
    <scope>NUCLEOTIDE SEQUENCE [LARGE SCALE GENOMIC DNA]</scope>
    <source>
        <strain evidence="3">SS15</strain>
    </source>
</reference>